<name>A0A6P5ENR6_ANACO</name>
<gene>
    <name evidence="2" type="primary">LOC109707997</name>
</gene>
<dbReference type="AlphaFoldDB" id="A0A6P5ENR6"/>
<protein>
    <submittedName>
        <fullName evidence="2">Probable lipoxygenase 6</fullName>
    </submittedName>
</protein>
<sequence length="97" mass="11042">MRRRSSNLGVVVAAISEEAAVEKKVAPAPAKTKARAALTVRRKSKEDFKDAIAGHLDSFADMIDQLELRKLKWEARHAVFVIFLLHFEQVFFVRTYV</sequence>
<organism evidence="1 2">
    <name type="scientific">Ananas comosus</name>
    <name type="common">Pineapple</name>
    <name type="synonym">Ananas ananas</name>
    <dbReference type="NCBI Taxonomy" id="4615"/>
    <lineage>
        <taxon>Eukaryota</taxon>
        <taxon>Viridiplantae</taxon>
        <taxon>Streptophyta</taxon>
        <taxon>Embryophyta</taxon>
        <taxon>Tracheophyta</taxon>
        <taxon>Spermatophyta</taxon>
        <taxon>Magnoliopsida</taxon>
        <taxon>Liliopsida</taxon>
        <taxon>Poales</taxon>
        <taxon>Bromeliaceae</taxon>
        <taxon>Bromelioideae</taxon>
        <taxon>Ananas</taxon>
    </lineage>
</organism>
<keyword evidence="1" id="KW-1185">Reference proteome</keyword>
<evidence type="ECO:0000313" key="2">
    <source>
        <dbReference type="RefSeq" id="XP_020085139.1"/>
    </source>
</evidence>
<reference evidence="1" key="1">
    <citation type="journal article" date="2015" name="Nat. Genet.">
        <title>The pineapple genome and the evolution of CAM photosynthesis.</title>
        <authorList>
            <person name="Ming R."/>
            <person name="VanBuren R."/>
            <person name="Wai C.M."/>
            <person name="Tang H."/>
            <person name="Schatz M.C."/>
            <person name="Bowers J.E."/>
            <person name="Lyons E."/>
            <person name="Wang M.L."/>
            <person name="Chen J."/>
            <person name="Biggers E."/>
            <person name="Zhang J."/>
            <person name="Huang L."/>
            <person name="Zhang L."/>
            <person name="Miao W."/>
            <person name="Zhang J."/>
            <person name="Ye Z."/>
            <person name="Miao C."/>
            <person name="Lin Z."/>
            <person name="Wang H."/>
            <person name="Zhou H."/>
            <person name="Yim W.C."/>
            <person name="Priest H.D."/>
            <person name="Zheng C."/>
            <person name="Woodhouse M."/>
            <person name="Edger P.P."/>
            <person name="Guyot R."/>
            <person name="Guo H.B."/>
            <person name="Guo H."/>
            <person name="Zheng G."/>
            <person name="Singh R."/>
            <person name="Sharma A."/>
            <person name="Min X."/>
            <person name="Zheng Y."/>
            <person name="Lee H."/>
            <person name="Gurtowski J."/>
            <person name="Sedlazeck F.J."/>
            <person name="Harkess A."/>
            <person name="McKain M.R."/>
            <person name="Liao Z."/>
            <person name="Fang J."/>
            <person name="Liu J."/>
            <person name="Zhang X."/>
            <person name="Zhang Q."/>
            <person name="Hu W."/>
            <person name="Qin Y."/>
            <person name="Wang K."/>
            <person name="Chen L.Y."/>
            <person name="Shirley N."/>
            <person name="Lin Y.R."/>
            <person name="Liu L.Y."/>
            <person name="Hernandez A.G."/>
            <person name="Wright C.L."/>
            <person name="Bulone V."/>
            <person name="Tuskan G.A."/>
            <person name="Heath K."/>
            <person name="Zee F."/>
            <person name="Moore P.H."/>
            <person name="Sunkar R."/>
            <person name="Leebens-Mack J.H."/>
            <person name="Mockler T."/>
            <person name="Bennetzen J.L."/>
            <person name="Freeling M."/>
            <person name="Sankoff D."/>
            <person name="Paterson A.H."/>
            <person name="Zhu X."/>
            <person name="Yang X."/>
            <person name="Smith J.A."/>
            <person name="Cushman J.C."/>
            <person name="Paull R.E."/>
            <person name="Yu Q."/>
        </authorList>
    </citation>
    <scope>NUCLEOTIDE SEQUENCE [LARGE SCALE GENOMIC DNA]</scope>
    <source>
        <strain evidence="1">cv. F153</strain>
    </source>
</reference>
<reference evidence="2" key="2">
    <citation type="submission" date="2025-08" db="UniProtKB">
        <authorList>
            <consortium name="RefSeq"/>
        </authorList>
    </citation>
    <scope>IDENTIFICATION</scope>
    <source>
        <tissue evidence="2">Leaf</tissue>
    </source>
</reference>
<dbReference type="Proteomes" id="UP000515123">
    <property type="component" value="Linkage group 3"/>
</dbReference>
<dbReference type="GeneID" id="109707997"/>
<proteinExistence type="predicted"/>
<dbReference type="RefSeq" id="XP_020085139.1">
    <property type="nucleotide sequence ID" value="XM_020229550.1"/>
</dbReference>
<accession>A0A6P5ENR6</accession>
<evidence type="ECO:0000313" key="1">
    <source>
        <dbReference type="Proteomes" id="UP000515123"/>
    </source>
</evidence>